<dbReference type="CDD" id="cd05244">
    <property type="entry name" value="BVR-B_like_SDR_a"/>
    <property type="match status" value="1"/>
</dbReference>
<dbReference type="AlphaFoldDB" id="A0A5B0VQL6"/>
<dbReference type="SUPFAM" id="SSF51735">
    <property type="entry name" value="NAD(P)-binding Rossmann-fold domains"/>
    <property type="match status" value="1"/>
</dbReference>
<protein>
    <submittedName>
        <fullName evidence="2">NAD(P)-dependent oxidoreductase</fullName>
    </submittedName>
</protein>
<evidence type="ECO:0000259" key="1">
    <source>
        <dbReference type="Pfam" id="PF13460"/>
    </source>
</evidence>
<dbReference type="Gene3D" id="3.40.50.720">
    <property type="entry name" value="NAD(P)-binding Rossmann-like Domain"/>
    <property type="match status" value="1"/>
</dbReference>
<comment type="caution">
    <text evidence="2">The sequence shown here is derived from an EMBL/GenBank/DDBJ whole genome shotgun (WGS) entry which is preliminary data.</text>
</comment>
<dbReference type="Pfam" id="PF13460">
    <property type="entry name" value="NAD_binding_10"/>
    <property type="match status" value="1"/>
</dbReference>
<dbReference type="InterPro" id="IPR051606">
    <property type="entry name" value="Polyketide_Oxido-like"/>
</dbReference>
<accession>A0A5B0VQL6</accession>
<evidence type="ECO:0000313" key="2">
    <source>
        <dbReference type="EMBL" id="KAA1176089.1"/>
    </source>
</evidence>
<gene>
    <name evidence="2" type="ORF">FWJ25_02860</name>
</gene>
<dbReference type="EMBL" id="VTUU01000001">
    <property type="protein sequence ID" value="KAA1176089.1"/>
    <property type="molecule type" value="Genomic_DNA"/>
</dbReference>
<dbReference type="Proteomes" id="UP000323161">
    <property type="component" value="Unassembled WGS sequence"/>
</dbReference>
<name>A0A5B0VQL6_9GAMM</name>
<sequence length="215" mass="23144">MNIAIIGASGFIGSSLREEALSRGHTVTGLVGRPERLETRPGLTAQHADVQKTEALAEQIKGFDAVLSAFSGHAQEDVEGYYTRGFDNILSAARKAGVKRLMMVGGAGSLEVAPGIQLIDTPEFPSEYKATAEGARYALNQLRAQDDVAWTMLSPAAIIAPGERTGSYTLGSHQLLTNTNGESAISVEDYAKAMIDEMEVPRHENERFTLAYTQE</sequence>
<dbReference type="RefSeq" id="WP_149598715.1">
    <property type="nucleotide sequence ID" value="NZ_VTUU01000001.1"/>
</dbReference>
<dbReference type="InterPro" id="IPR016040">
    <property type="entry name" value="NAD(P)-bd_dom"/>
</dbReference>
<keyword evidence="3" id="KW-1185">Reference proteome</keyword>
<proteinExistence type="predicted"/>
<dbReference type="GO" id="GO:0016646">
    <property type="term" value="F:oxidoreductase activity, acting on the CH-NH group of donors, NAD or NADP as acceptor"/>
    <property type="evidence" value="ECO:0007669"/>
    <property type="project" value="TreeGrafter"/>
</dbReference>
<feature type="domain" description="NAD(P)-binding" evidence="1">
    <location>
        <begin position="7"/>
        <end position="197"/>
    </location>
</feature>
<dbReference type="PANTHER" id="PTHR43355:SF2">
    <property type="entry name" value="FLAVIN REDUCTASE (NADPH)"/>
    <property type="match status" value="1"/>
</dbReference>
<dbReference type="InterPro" id="IPR036291">
    <property type="entry name" value="NAD(P)-bd_dom_sf"/>
</dbReference>
<evidence type="ECO:0000313" key="3">
    <source>
        <dbReference type="Proteomes" id="UP000323161"/>
    </source>
</evidence>
<reference evidence="2 3" key="1">
    <citation type="submission" date="2019-08" db="EMBL/GenBank/DDBJ databases">
        <title>Marinobacter ZYF650 sp. nov., a marine bacterium isolated from seawater of the Mariana trench.</title>
        <authorList>
            <person name="Ahmad W."/>
        </authorList>
    </citation>
    <scope>NUCLEOTIDE SEQUENCE [LARGE SCALE GENOMIC DNA]</scope>
    <source>
        <strain evidence="2 3">ZYF650</strain>
    </source>
</reference>
<organism evidence="2 3">
    <name type="scientific">Marinobacter salinexigens</name>
    <dbReference type="NCBI Taxonomy" id="2919747"/>
    <lineage>
        <taxon>Bacteria</taxon>
        <taxon>Pseudomonadati</taxon>
        <taxon>Pseudomonadota</taxon>
        <taxon>Gammaproteobacteria</taxon>
        <taxon>Pseudomonadales</taxon>
        <taxon>Marinobacteraceae</taxon>
        <taxon>Marinobacter</taxon>
    </lineage>
</organism>
<dbReference type="PANTHER" id="PTHR43355">
    <property type="entry name" value="FLAVIN REDUCTASE (NADPH)"/>
    <property type="match status" value="1"/>
</dbReference>